<dbReference type="Proteomes" id="UP000281431">
    <property type="component" value="Unassembled WGS sequence"/>
</dbReference>
<comment type="caution">
    <text evidence="2">The sequence shown here is derived from an EMBL/GenBank/DDBJ whole genome shotgun (WGS) entry which is preliminary data.</text>
</comment>
<sequence length="66" mass="7252">MSTRARGDGSKERGLIYEGATKRGMIDAAARTEDERADEVAERTHGTAERTRGMDNVYARATHARA</sequence>
<reference evidence="2 3" key="1">
    <citation type="submission" date="2018-10" db="EMBL/GenBank/DDBJ databases">
        <title>Natrarchaeobius chitinivorans gen. nov., sp. nov., and Natrarchaeobius haloalkaliphilus sp. nov., alkaliphilic, chitin-utilizing haloarchaea from hypersaline alkaline lakes.</title>
        <authorList>
            <person name="Sorokin D.Y."/>
            <person name="Elcheninov A.G."/>
            <person name="Kostrikina N.A."/>
            <person name="Bale N.J."/>
            <person name="Sinninghe Damste J.S."/>
            <person name="Khijniak T.V."/>
            <person name="Kublanov I.V."/>
            <person name="Toshchakov S.V."/>
        </authorList>
    </citation>
    <scope>NUCLEOTIDE SEQUENCE [LARGE SCALE GENOMIC DNA]</scope>
    <source>
        <strain evidence="2 3">AArcht7</strain>
    </source>
</reference>
<evidence type="ECO:0000313" key="2">
    <source>
        <dbReference type="EMBL" id="RQH01193.1"/>
    </source>
</evidence>
<organism evidence="2 3">
    <name type="scientific">Natrarchaeobius chitinivorans</name>
    <dbReference type="NCBI Taxonomy" id="1679083"/>
    <lineage>
        <taxon>Archaea</taxon>
        <taxon>Methanobacteriati</taxon>
        <taxon>Methanobacteriota</taxon>
        <taxon>Stenosarchaea group</taxon>
        <taxon>Halobacteria</taxon>
        <taxon>Halobacteriales</taxon>
        <taxon>Natrialbaceae</taxon>
        <taxon>Natrarchaeobius</taxon>
    </lineage>
</organism>
<accession>A0A3N6NNP8</accession>
<gene>
    <name evidence="2" type="ORF">EA472_06955</name>
</gene>
<name>A0A3N6NNP8_NATCH</name>
<proteinExistence type="predicted"/>
<feature type="region of interest" description="Disordered" evidence="1">
    <location>
        <begin position="26"/>
        <end position="66"/>
    </location>
</feature>
<protein>
    <submittedName>
        <fullName evidence="2">Uncharacterized protein</fullName>
    </submittedName>
</protein>
<evidence type="ECO:0000313" key="3">
    <source>
        <dbReference type="Proteomes" id="UP000281431"/>
    </source>
</evidence>
<dbReference type="AlphaFoldDB" id="A0A3N6NNP8"/>
<evidence type="ECO:0000256" key="1">
    <source>
        <dbReference type="SAM" id="MobiDB-lite"/>
    </source>
</evidence>
<keyword evidence="3" id="KW-1185">Reference proteome</keyword>
<dbReference type="EMBL" id="REFZ01000004">
    <property type="protein sequence ID" value="RQH01193.1"/>
    <property type="molecule type" value="Genomic_DNA"/>
</dbReference>
<feature type="compositionally biased region" description="Basic and acidic residues" evidence="1">
    <location>
        <begin position="26"/>
        <end position="53"/>
    </location>
</feature>